<keyword evidence="7" id="KW-0472">Membrane</keyword>
<dbReference type="AlphaFoldDB" id="A0A6J6Q988"/>
<dbReference type="Gene3D" id="3.30.450.20">
    <property type="entry name" value="PAS domain"/>
    <property type="match status" value="1"/>
</dbReference>
<dbReference type="PROSITE" id="PS51257">
    <property type="entry name" value="PROKAR_LIPOPROTEIN"/>
    <property type="match status" value="1"/>
</dbReference>
<dbReference type="PROSITE" id="PS50112">
    <property type="entry name" value="PAS"/>
    <property type="match status" value="1"/>
</dbReference>
<feature type="transmembrane region" description="Helical" evidence="7">
    <location>
        <begin position="122"/>
        <end position="140"/>
    </location>
</feature>
<keyword evidence="4" id="KW-0418">Kinase</keyword>
<dbReference type="SMART" id="SM00387">
    <property type="entry name" value="HATPase_c"/>
    <property type="match status" value="1"/>
</dbReference>
<dbReference type="GO" id="GO:0006355">
    <property type="term" value="P:regulation of DNA-templated transcription"/>
    <property type="evidence" value="ECO:0007669"/>
    <property type="project" value="InterPro"/>
</dbReference>
<dbReference type="SUPFAM" id="SSF47384">
    <property type="entry name" value="Homodimeric domain of signal transducing histidine kinase"/>
    <property type="match status" value="1"/>
</dbReference>
<feature type="transmembrane region" description="Helical" evidence="7">
    <location>
        <begin position="12"/>
        <end position="29"/>
    </location>
</feature>
<dbReference type="InterPro" id="IPR036097">
    <property type="entry name" value="HisK_dim/P_sf"/>
</dbReference>
<evidence type="ECO:0000256" key="7">
    <source>
        <dbReference type="SAM" id="Phobius"/>
    </source>
</evidence>
<evidence type="ECO:0000256" key="1">
    <source>
        <dbReference type="ARBA" id="ARBA00022553"/>
    </source>
</evidence>
<evidence type="ECO:0000259" key="8">
    <source>
        <dbReference type="PROSITE" id="PS50109"/>
    </source>
</evidence>
<evidence type="ECO:0000256" key="6">
    <source>
        <dbReference type="ARBA" id="ARBA00023012"/>
    </source>
</evidence>
<name>A0A6J6Q988_9ZZZZ</name>
<sequence>MRLLAPSRQLLAWSLVAAGCVAVGIWLGGPPGHRAFLVNDGAALGLLAVAWFVRRRDGIRTAPFWLLVAASTWAVGDAIWDAIDWSGHAAPFPSPVDALYLSGYIFVGLAFVAGWRHLLGALLDSAIVGTCVGMVLWAVVLDPANAPNEGASNAVVGMLYPTLDLIVLAMLVQLTVLRWRERNFALIAYTIGTALFLVSDSIYSRGQLLGTYGAHSIGSAGWLLLFALWAAASVHPSAREMSSASELRMTNRRLSVLGASTLLIPIAMAVQQIQDGVDIWVVVAAATLLIVFTFSRVWLIFSDLRTRESALEQTSAQLRTLIDTAPVAVIAADTEARITMWNKTAERMYGYTAEEVIGKHTPLRAQESADEVMGDFRQGRHLSREVVRRRKDGIDLQVMAVASPVTDESGRLRGVFTIHVDLSERNELEEKLRHSQKLEAVGQLAGGVAHDFNNLLTAISGYAELAALKATSDPELLSEIEQISRASDRAAALTRQLLAFSRKQVLTQKVIDLNELVSDVSTMLSRVIGSHIHLETDLAPGICPIFADPNQIEQVLINLAVNARDAMPDGGTVVVTTISHADATGEHITLQVRDTGTGMDDATRERVFEPFFTTKEVGKGTGLGLATVYGIVNQTNGTITLETELGVGTTFEIVFPAAKPETPTALPTTIATGGNERVLLVEDQPAVLSLTARLLAELGYTVVTAPAGDVAIEIAARERFDILVTDVVMPGLNGKELAAAITALQPGIPVLFTSGYPDQDLESRDITGAVALLRKPYTAESLAIAVRNTLDLRVSNDVPAQTSAHPARVVP</sequence>
<feature type="domain" description="Histidine kinase" evidence="8">
    <location>
        <begin position="447"/>
        <end position="659"/>
    </location>
</feature>
<feature type="domain" description="PAS" evidence="10">
    <location>
        <begin position="314"/>
        <end position="359"/>
    </location>
</feature>
<evidence type="ECO:0000256" key="5">
    <source>
        <dbReference type="ARBA" id="ARBA00022840"/>
    </source>
</evidence>
<dbReference type="PROSITE" id="PS50110">
    <property type="entry name" value="RESPONSE_REGULATORY"/>
    <property type="match status" value="1"/>
</dbReference>
<dbReference type="Gene3D" id="3.30.565.10">
    <property type="entry name" value="Histidine kinase-like ATPase, C-terminal domain"/>
    <property type="match status" value="1"/>
</dbReference>
<dbReference type="InterPro" id="IPR003661">
    <property type="entry name" value="HisK_dim/P_dom"/>
</dbReference>
<dbReference type="SMART" id="SM00091">
    <property type="entry name" value="PAS"/>
    <property type="match status" value="1"/>
</dbReference>
<dbReference type="CDD" id="cd00130">
    <property type="entry name" value="PAS"/>
    <property type="match status" value="1"/>
</dbReference>
<dbReference type="GO" id="GO:0005524">
    <property type="term" value="F:ATP binding"/>
    <property type="evidence" value="ECO:0007669"/>
    <property type="project" value="UniProtKB-KW"/>
</dbReference>
<dbReference type="Pfam" id="PF02518">
    <property type="entry name" value="HATPase_c"/>
    <property type="match status" value="1"/>
</dbReference>
<reference evidence="12" key="1">
    <citation type="submission" date="2020-05" db="EMBL/GenBank/DDBJ databases">
        <authorList>
            <person name="Chiriac C."/>
            <person name="Salcher M."/>
            <person name="Ghai R."/>
            <person name="Kavagutti S V."/>
        </authorList>
    </citation>
    <scope>NUCLEOTIDE SEQUENCE</scope>
</reference>
<dbReference type="Gene3D" id="3.40.50.2300">
    <property type="match status" value="1"/>
</dbReference>
<feature type="domain" description="Response regulatory" evidence="9">
    <location>
        <begin position="677"/>
        <end position="790"/>
    </location>
</feature>
<keyword evidence="7" id="KW-1133">Transmembrane helix</keyword>
<evidence type="ECO:0000256" key="3">
    <source>
        <dbReference type="ARBA" id="ARBA00022741"/>
    </source>
</evidence>
<feature type="transmembrane region" description="Helical" evidence="7">
    <location>
        <begin position="98"/>
        <end position="115"/>
    </location>
</feature>
<dbReference type="InterPro" id="IPR004358">
    <property type="entry name" value="Sig_transdc_His_kin-like_C"/>
</dbReference>
<dbReference type="SUPFAM" id="SSF52172">
    <property type="entry name" value="CheY-like"/>
    <property type="match status" value="1"/>
</dbReference>
<dbReference type="SUPFAM" id="SSF55874">
    <property type="entry name" value="ATPase domain of HSP90 chaperone/DNA topoisomerase II/histidine kinase"/>
    <property type="match status" value="1"/>
</dbReference>
<dbReference type="InterPro" id="IPR000700">
    <property type="entry name" value="PAS-assoc_C"/>
</dbReference>
<keyword evidence="7" id="KW-0812">Transmembrane</keyword>
<dbReference type="InterPro" id="IPR036890">
    <property type="entry name" value="HATPase_C_sf"/>
</dbReference>
<dbReference type="Pfam" id="PF00989">
    <property type="entry name" value="PAS"/>
    <property type="match status" value="1"/>
</dbReference>
<feature type="transmembrane region" description="Helical" evidence="7">
    <location>
        <begin position="35"/>
        <end position="53"/>
    </location>
</feature>
<gene>
    <name evidence="12" type="ORF">UFOPK2399_01670</name>
</gene>
<accession>A0A6J6Q988</accession>
<keyword evidence="2" id="KW-0808">Transferase</keyword>
<proteinExistence type="predicted"/>
<feature type="transmembrane region" description="Helical" evidence="7">
    <location>
        <begin position="184"/>
        <end position="203"/>
    </location>
</feature>
<dbReference type="CDD" id="cd00156">
    <property type="entry name" value="REC"/>
    <property type="match status" value="1"/>
</dbReference>
<keyword evidence="1" id="KW-0597">Phosphoprotein</keyword>
<dbReference type="CDD" id="cd00082">
    <property type="entry name" value="HisKA"/>
    <property type="match status" value="1"/>
</dbReference>
<dbReference type="InterPro" id="IPR011006">
    <property type="entry name" value="CheY-like_superfamily"/>
</dbReference>
<evidence type="ECO:0000256" key="4">
    <source>
        <dbReference type="ARBA" id="ARBA00022777"/>
    </source>
</evidence>
<evidence type="ECO:0000313" key="12">
    <source>
        <dbReference type="EMBL" id="CAB4706023.1"/>
    </source>
</evidence>
<dbReference type="PROSITE" id="PS50113">
    <property type="entry name" value="PAC"/>
    <property type="match status" value="1"/>
</dbReference>
<protein>
    <submittedName>
        <fullName evidence="12">Unannotated protein</fullName>
    </submittedName>
</protein>
<evidence type="ECO:0000259" key="9">
    <source>
        <dbReference type="PROSITE" id="PS50110"/>
    </source>
</evidence>
<dbReference type="InterPro" id="IPR035965">
    <property type="entry name" value="PAS-like_dom_sf"/>
</dbReference>
<feature type="transmembrane region" description="Helical" evidence="7">
    <location>
        <begin position="152"/>
        <end position="172"/>
    </location>
</feature>
<dbReference type="InterPro" id="IPR000014">
    <property type="entry name" value="PAS"/>
</dbReference>
<dbReference type="PRINTS" id="PR00344">
    <property type="entry name" value="BCTRLSENSOR"/>
</dbReference>
<evidence type="ECO:0000256" key="2">
    <source>
        <dbReference type="ARBA" id="ARBA00022679"/>
    </source>
</evidence>
<dbReference type="SMART" id="SM00448">
    <property type="entry name" value="REC"/>
    <property type="match status" value="1"/>
</dbReference>
<feature type="transmembrane region" description="Helical" evidence="7">
    <location>
        <begin position="215"/>
        <end position="234"/>
    </location>
</feature>
<dbReference type="InterPro" id="IPR005467">
    <property type="entry name" value="His_kinase_dom"/>
</dbReference>
<evidence type="ECO:0000259" key="10">
    <source>
        <dbReference type="PROSITE" id="PS50112"/>
    </source>
</evidence>
<dbReference type="SMART" id="SM00388">
    <property type="entry name" value="HisKA"/>
    <property type="match status" value="1"/>
</dbReference>
<evidence type="ECO:0000259" key="11">
    <source>
        <dbReference type="PROSITE" id="PS50113"/>
    </source>
</evidence>
<keyword evidence="6" id="KW-0902">Two-component regulatory system</keyword>
<dbReference type="Pfam" id="PF00512">
    <property type="entry name" value="HisKA"/>
    <property type="match status" value="1"/>
</dbReference>
<feature type="transmembrane region" description="Helical" evidence="7">
    <location>
        <begin position="65"/>
        <end position="83"/>
    </location>
</feature>
<dbReference type="PROSITE" id="PS50109">
    <property type="entry name" value="HIS_KIN"/>
    <property type="match status" value="1"/>
</dbReference>
<dbReference type="PANTHER" id="PTHR43065">
    <property type="entry name" value="SENSOR HISTIDINE KINASE"/>
    <property type="match status" value="1"/>
</dbReference>
<feature type="transmembrane region" description="Helical" evidence="7">
    <location>
        <begin position="254"/>
        <end position="273"/>
    </location>
</feature>
<dbReference type="NCBIfam" id="TIGR00229">
    <property type="entry name" value="sensory_box"/>
    <property type="match status" value="1"/>
</dbReference>
<dbReference type="EMBL" id="CAEZXP010000006">
    <property type="protein sequence ID" value="CAB4706023.1"/>
    <property type="molecule type" value="Genomic_DNA"/>
</dbReference>
<feature type="domain" description="PAC" evidence="11">
    <location>
        <begin position="380"/>
        <end position="434"/>
    </location>
</feature>
<dbReference type="GO" id="GO:0000155">
    <property type="term" value="F:phosphorelay sensor kinase activity"/>
    <property type="evidence" value="ECO:0007669"/>
    <property type="project" value="InterPro"/>
</dbReference>
<organism evidence="12">
    <name type="scientific">freshwater metagenome</name>
    <dbReference type="NCBI Taxonomy" id="449393"/>
    <lineage>
        <taxon>unclassified sequences</taxon>
        <taxon>metagenomes</taxon>
        <taxon>ecological metagenomes</taxon>
    </lineage>
</organism>
<dbReference type="InterPro" id="IPR013767">
    <property type="entry name" value="PAS_fold"/>
</dbReference>
<feature type="transmembrane region" description="Helical" evidence="7">
    <location>
        <begin position="279"/>
        <end position="301"/>
    </location>
</feature>
<dbReference type="SUPFAM" id="SSF55785">
    <property type="entry name" value="PYP-like sensor domain (PAS domain)"/>
    <property type="match status" value="1"/>
</dbReference>
<keyword evidence="3" id="KW-0547">Nucleotide-binding</keyword>
<keyword evidence="5" id="KW-0067">ATP-binding</keyword>
<dbReference type="InterPro" id="IPR001789">
    <property type="entry name" value="Sig_transdc_resp-reg_receiver"/>
</dbReference>
<dbReference type="PANTHER" id="PTHR43065:SF42">
    <property type="entry name" value="TWO-COMPONENT SENSOR PPRA"/>
    <property type="match status" value="1"/>
</dbReference>
<dbReference type="InterPro" id="IPR003594">
    <property type="entry name" value="HATPase_dom"/>
</dbReference>
<dbReference type="Gene3D" id="1.10.287.130">
    <property type="match status" value="1"/>
</dbReference>
<dbReference type="Pfam" id="PF00072">
    <property type="entry name" value="Response_reg"/>
    <property type="match status" value="1"/>
</dbReference>